<evidence type="ECO:0000256" key="1">
    <source>
        <dbReference type="SAM" id="MobiDB-lite"/>
    </source>
</evidence>
<protein>
    <submittedName>
        <fullName evidence="2">Uncharacterized protein</fullName>
    </submittedName>
</protein>
<dbReference type="AlphaFoldDB" id="A0A9W5B4R4"/>
<dbReference type="EMBL" id="FBVY01000032">
    <property type="protein sequence ID" value="CUW97454.1"/>
    <property type="molecule type" value="Genomic_DNA"/>
</dbReference>
<proteinExistence type="predicted"/>
<gene>
    <name evidence="2" type="ORF">AGR2A_Lc30151</name>
</gene>
<reference evidence="2 3" key="1">
    <citation type="submission" date="2016-01" db="EMBL/GenBank/DDBJ databases">
        <authorList>
            <person name="Regsiter A."/>
            <person name="william w."/>
        </authorList>
    </citation>
    <scope>NUCLEOTIDE SEQUENCE [LARGE SCALE GENOMIC DNA]</scope>
    <source>
        <strain evidence="2 3">CFBP 5494</strain>
    </source>
</reference>
<evidence type="ECO:0000313" key="2">
    <source>
        <dbReference type="EMBL" id="CUW97454.1"/>
    </source>
</evidence>
<dbReference type="Proteomes" id="UP000191933">
    <property type="component" value="Unassembled WGS sequence"/>
</dbReference>
<accession>A0A9W5B4R4</accession>
<evidence type="ECO:0000313" key="3">
    <source>
        <dbReference type="Proteomes" id="UP000191933"/>
    </source>
</evidence>
<sequence length="96" mass="10924">MGGGVGSPALRKGCGRRYIRFDERNIPFPCAFDRHKVAAQICAERMASVTKDDTGQLPASRGPGLSDFPTCTEPRQQSRRMRRIRWERRLAVRHPQ</sequence>
<name>A0A9W5B4R4_9HYPH</name>
<organism evidence="2 3">
    <name type="scientific">Agrobacterium genomosp. 2 str. CFBP 5494</name>
    <dbReference type="NCBI Taxonomy" id="1183436"/>
    <lineage>
        <taxon>Bacteria</taxon>
        <taxon>Pseudomonadati</taxon>
        <taxon>Pseudomonadota</taxon>
        <taxon>Alphaproteobacteria</taxon>
        <taxon>Hyphomicrobiales</taxon>
        <taxon>Rhizobiaceae</taxon>
        <taxon>Rhizobium/Agrobacterium group</taxon>
        <taxon>Agrobacterium</taxon>
        <taxon>Agrobacterium tumefaciens complex</taxon>
    </lineage>
</organism>
<feature type="region of interest" description="Disordered" evidence="1">
    <location>
        <begin position="50"/>
        <end position="80"/>
    </location>
</feature>
<keyword evidence="3" id="KW-1185">Reference proteome</keyword>
<comment type="caution">
    <text evidence="2">The sequence shown here is derived from an EMBL/GenBank/DDBJ whole genome shotgun (WGS) entry which is preliminary data.</text>
</comment>